<dbReference type="GO" id="GO:0048364">
    <property type="term" value="P:root development"/>
    <property type="evidence" value="ECO:0007669"/>
    <property type="project" value="InterPro"/>
</dbReference>
<dbReference type="Gene3D" id="1.20.1280.50">
    <property type="match status" value="1"/>
</dbReference>
<keyword evidence="5" id="KW-1185">Reference proteome</keyword>
<dbReference type="PANTHER" id="PTHR36140">
    <property type="entry name" value="F-BOX DOMAIN-CONTAINING PROTEIN-RELATED"/>
    <property type="match status" value="1"/>
</dbReference>
<evidence type="ECO:0000313" key="4">
    <source>
        <dbReference type="EMBL" id="KAF8653955.1"/>
    </source>
</evidence>
<reference evidence="4" key="1">
    <citation type="submission" date="2020-07" db="EMBL/GenBank/DDBJ databases">
        <title>Genome sequence and genetic diversity analysis of an under-domesticated orphan crop, white fonio (Digitaria exilis).</title>
        <authorList>
            <person name="Bennetzen J.L."/>
            <person name="Chen S."/>
            <person name="Ma X."/>
            <person name="Wang X."/>
            <person name="Yssel A.E.J."/>
            <person name="Chaluvadi S.R."/>
            <person name="Johnson M."/>
            <person name="Gangashetty P."/>
            <person name="Hamidou F."/>
            <person name="Sanogo M.D."/>
            <person name="Zwaenepoel A."/>
            <person name="Wallace J."/>
            <person name="Van De Peer Y."/>
            <person name="Van Deynze A."/>
        </authorList>
    </citation>
    <scope>NUCLEOTIDE SEQUENCE</scope>
    <source>
        <tissue evidence="4">Leaves</tissue>
    </source>
</reference>
<accession>A0A835A410</accession>
<feature type="compositionally biased region" description="Basic and acidic residues" evidence="1">
    <location>
        <begin position="47"/>
        <end position="59"/>
    </location>
</feature>
<dbReference type="InterPro" id="IPR036047">
    <property type="entry name" value="F-box-like_dom_sf"/>
</dbReference>
<dbReference type="Pfam" id="PF12937">
    <property type="entry name" value="F-box-like"/>
    <property type="match status" value="1"/>
</dbReference>
<dbReference type="CDD" id="cd09917">
    <property type="entry name" value="F-box_SF"/>
    <property type="match status" value="1"/>
</dbReference>
<dbReference type="OrthoDB" id="696275at2759"/>
<gene>
    <name evidence="4" type="ORF">HU200_062095</name>
</gene>
<dbReference type="Proteomes" id="UP000636709">
    <property type="component" value="Unassembled WGS sequence"/>
</dbReference>
<evidence type="ECO:0000256" key="1">
    <source>
        <dbReference type="SAM" id="MobiDB-lite"/>
    </source>
</evidence>
<dbReference type="EMBL" id="JACEFO010002617">
    <property type="protein sequence ID" value="KAF8653955.1"/>
    <property type="molecule type" value="Genomic_DNA"/>
</dbReference>
<dbReference type="GO" id="GO:0048367">
    <property type="term" value="P:shoot system development"/>
    <property type="evidence" value="ECO:0007669"/>
    <property type="project" value="InterPro"/>
</dbReference>
<evidence type="ECO:0008006" key="6">
    <source>
        <dbReference type="Google" id="ProtNLM"/>
    </source>
</evidence>
<feature type="region of interest" description="Disordered" evidence="1">
    <location>
        <begin position="20"/>
        <end position="60"/>
    </location>
</feature>
<sequence length="931" mass="102550">MATRGRLVALVSINRSSVQLRRPEQMPPLRRAPGGAHTTATPYAEAGRLRSERNDDGEKGALVSTLPDDALFQIFSRVRASGVALCAATCRRWRRVVATRAAAIAHALPDVGYHPHLALGIILNDGGARRRRNKVGGGRPPRFIAMESASLRLGLLDDGLFDSARPVASRNGRVVLELRREARGDGLTLCVCNPVTGDTAVLPPLAGGDCPGYYACAILTRDDLDDDCSCSLASFRLLLVYNRRSFTALRCYSSDTGRWGPECRKPGDKVSSNKLQHLGPAAVLHGVAYWPMHRAVFGVRLSTMSVCWVPCKSSDFLADFRVLGVSPDGASLSYISAGRTSRRHLCFTVETLRLPRSIDDLTMAAAAAHRWERQEFMCLPQLEIPGSTPLKLRWFGDKSGTLIFTIGEGGTSGAYAFNLATRSVEQLVDGVECDSWRNLCGYEMDRATLLWLLGPRSNKTSVDEELLTLKAIISSPSATVGTMCQSFTKLGSIYRCIDELTTLPSGQLQQRKVVEEELDRSLVLLDLCNAMQESFLELKAIVQEIQLVLKRGDNVAVQAKFQSYTRSGRKVLKQFKKISSKAASDEGCKVIKLLAEAREIAVSMLESTMHLLSKQIVMPNGSKWSLVSKAFHKKKIVCEEEQLQVLESDIVDLETPPTPLLLTESARRAPTPEKRRGRMERCDRRNPFPAPVAAAAVGEREGDHGRMREGDCFVKYPSPSEVRGHFKNCMPPPSHGRDAPPPPLVAGGGRGQRAYCIRGNFWPKVLTRDAQRHRRNVPHLDHRHRPRPDATPVLKRLGTDPRERRGTILGIEPAPAARPLPVLATRAKARETSVEEQLQNLKVTVCSPSVTIETVVDGLTKLGSIYCHINEFICVLSSQQLSHPIDLCSVVQESFAELKTIVQEMQLLLKRGDTTAEGAEEVQEGQQQACF</sequence>
<protein>
    <recommendedName>
        <fullName evidence="6">F-box domain-containing protein</fullName>
    </recommendedName>
</protein>
<comment type="caution">
    <text evidence="4">The sequence shown here is derived from an EMBL/GenBank/DDBJ whole genome shotgun (WGS) entry which is preliminary data.</text>
</comment>
<feature type="domain" description="F-box" evidence="2">
    <location>
        <begin position="64"/>
        <end position="98"/>
    </location>
</feature>
<dbReference type="SUPFAM" id="SSF81383">
    <property type="entry name" value="F-box domain"/>
    <property type="match status" value="1"/>
</dbReference>
<dbReference type="PANTHER" id="PTHR36140:SF7">
    <property type="entry name" value="F-BOX DOMAIN-CONTAINING PROTEIN"/>
    <property type="match status" value="1"/>
</dbReference>
<dbReference type="InterPro" id="IPR001810">
    <property type="entry name" value="F-box_dom"/>
</dbReference>
<evidence type="ECO:0000259" key="2">
    <source>
        <dbReference type="Pfam" id="PF12937"/>
    </source>
</evidence>
<dbReference type="AlphaFoldDB" id="A0A835A410"/>
<dbReference type="Pfam" id="PF24523">
    <property type="entry name" value="DUF7595"/>
    <property type="match status" value="1"/>
</dbReference>
<proteinExistence type="predicted"/>
<dbReference type="Pfam" id="PF03087">
    <property type="entry name" value="BPS1"/>
    <property type="match status" value="1"/>
</dbReference>
<dbReference type="InterPro" id="IPR056016">
    <property type="entry name" value="DUF7595"/>
</dbReference>
<feature type="domain" description="DUF7595" evidence="3">
    <location>
        <begin position="153"/>
        <end position="450"/>
    </location>
</feature>
<evidence type="ECO:0000313" key="5">
    <source>
        <dbReference type="Proteomes" id="UP000636709"/>
    </source>
</evidence>
<dbReference type="InterPro" id="IPR004320">
    <property type="entry name" value="BPS1_pln"/>
</dbReference>
<organism evidence="4 5">
    <name type="scientific">Digitaria exilis</name>
    <dbReference type="NCBI Taxonomy" id="1010633"/>
    <lineage>
        <taxon>Eukaryota</taxon>
        <taxon>Viridiplantae</taxon>
        <taxon>Streptophyta</taxon>
        <taxon>Embryophyta</taxon>
        <taxon>Tracheophyta</taxon>
        <taxon>Spermatophyta</taxon>
        <taxon>Magnoliopsida</taxon>
        <taxon>Liliopsida</taxon>
        <taxon>Poales</taxon>
        <taxon>Poaceae</taxon>
        <taxon>PACMAD clade</taxon>
        <taxon>Panicoideae</taxon>
        <taxon>Panicodae</taxon>
        <taxon>Paniceae</taxon>
        <taxon>Anthephorinae</taxon>
        <taxon>Digitaria</taxon>
    </lineage>
</organism>
<evidence type="ECO:0000259" key="3">
    <source>
        <dbReference type="Pfam" id="PF24523"/>
    </source>
</evidence>
<name>A0A835A410_9POAL</name>